<evidence type="ECO:0000313" key="10">
    <source>
        <dbReference type="Proteomes" id="UP001165085"/>
    </source>
</evidence>
<keyword evidence="2" id="KW-0479">Metal-binding</keyword>
<dbReference type="PROSITE" id="PS00518">
    <property type="entry name" value="ZF_RING_1"/>
    <property type="match status" value="1"/>
</dbReference>
<evidence type="ECO:0000259" key="8">
    <source>
        <dbReference type="PROSITE" id="PS50089"/>
    </source>
</evidence>
<dbReference type="Pfam" id="PF00097">
    <property type="entry name" value="zf-C3HC4"/>
    <property type="match status" value="1"/>
</dbReference>
<dbReference type="SMART" id="SM00184">
    <property type="entry name" value="RING"/>
    <property type="match status" value="1"/>
</dbReference>
<dbReference type="SUPFAM" id="SSF57850">
    <property type="entry name" value="RING/U-box"/>
    <property type="match status" value="1"/>
</dbReference>
<evidence type="ECO:0000256" key="7">
    <source>
        <dbReference type="SAM" id="MobiDB-lite"/>
    </source>
</evidence>
<comment type="subcellular location">
    <subcellularLocation>
        <location evidence="1">Nucleus</location>
    </subcellularLocation>
</comment>
<dbReference type="GO" id="GO:0005634">
    <property type="term" value="C:nucleus"/>
    <property type="evidence" value="ECO:0007669"/>
    <property type="project" value="UniProtKB-SubCell"/>
</dbReference>
<reference evidence="10" key="1">
    <citation type="journal article" date="2023" name="Commun. Biol.">
        <title>Genome analysis of Parmales, the sister group of diatoms, reveals the evolutionary specialization of diatoms from phago-mixotrophs to photoautotrophs.</title>
        <authorList>
            <person name="Ban H."/>
            <person name="Sato S."/>
            <person name="Yoshikawa S."/>
            <person name="Yamada K."/>
            <person name="Nakamura Y."/>
            <person name="Ichinomiya M."/>
            <person name="Sato N."/>
            <person name="Blanc-Mathieu R."/>
            <person name="Endo H."/>
            <person name="Kuwata A."/>
            <person name="Ogata H."/>
        </authorList>
    </citation>
    <scope>NUCLEOTIDE SEQUENCE [LARGE SCALE GENOMIC DNA]</scope>
    <source>
        <strain evidence="10">NIES 3701</strain>
    </source>
</reference>
<dbReference type="PANTHER" id="PTHR45893">
    <property type="entry name" value="POLYCOMB GROUP RING FINGER PROTEIN"/>
    <property type="match status" value="1"/>
</dbReference>
<keyword evidence="3 6" id="KW-0863">Zinc-finger</keyword>
<dbReference type="CDD" id="cd16102">
    <property type="entry name" value="RAWUL_PCGF_like"/>
    <property type="match status" value="1"/>
</dbReference>
<dbReference type="Gene3D" id="3.30.40.10">
    <property type="entry name" value="Zinc/RING finger domain, C3HC4 (zinc finger)"/>
    <property type="match status" value="1"/>
</dbReference>
<evidence type="ECO:0000256" key="3">
    <source>
        <dbReference type="ARBA" id="ARBA00022771"/>
    </source>
</evidence>
<gene>
    <name evidence="9" type="ORF">TrST_g6122</name>
</gene>
<dbReference type="InterPro" id="IPR032443">
    <property type="entry name" value="RAWUL"/>
</dbReference>
<protein>
    <recommendedName>
        <fullName evidence="8">RING-type domain-containing protein</fullName>
    </recommendedName>
</protein>
<dbReference type="PROSITE" id="PS50089">
    <property type="entry name" value="ZF_RING_2"/>
    <property type="match status" value="1"/>
</dbReference>
<keyword evidence="4" id="KW-0862">Zinc</keyword>
<name>A0A9W7CA82_9STRA</name>
<evidence type="ECO:0000313" key="9">
    <source>
        <dbReference type="EMBL" id="GMI02010.1"/>
    </source>
</evidence>
<evidence type="ECO:0000256" key="6">
    <source>
        <dbReference type="PROSITE-ProRule" id="PRU00175"/>
    </source>
</evidence>
<dbReference type="InterPro" id="IPR051507">
    <property type="entry name" value="PcG_RING_finger"/>
</dbReference>
<proteinExistence type="predicted"/>
<sequence length="258" mass="29627">MSINEDEGDVVEIINPSIANGTTTFETTSINKYLCCSLCNGYFRNPYTITECLHTFCKACLLKDFRRQGSGDKNCPKCQTQVQIQNETAMMADRSLQELITKIFPNIIREEEIEEAAFYEKRGIKRKPEYEIKEDSKGKGSEKKKGEKGEKKKTISNQEDELNFQLLPLPDAASDLTLPKLGKPYLRTSGRLKVLQIKKYLNKKIGEVVPNVDVQLFCQNTLLGNELSLTFLKKTRWRNNDTDLILHYRKSKAEEKEK</sequence>
<dbReference type="GO" id="GO:0008270">
    <property type="term" value="F:zinc ion binding"/>
    <property type="evidence" value="ECO:0007669"/>
    <property type="project" value="UniProtKB-KW"/>
</dbReference>
<dbReference type="FunFam" id="3.30.40.10:FF:000033">
    <property type="entry name" value="Polycomb group RING finger protein 3"/>
    <property type="match status" value="1"/>
</dbReference>
<dbReference type="Proteomes" id="UP001165085">
    <property type="component" value="Unassembled WGS sequence"/>
</dbReference>
<dbReference type="InterPro" id="IPR017907">
    <property type="entry name" value="Znf_RING_CS"/>
</dbReference>
<organism evidence="9 10">
    <name type="scientific">Triparma strigata</name>
    <dbReference type="NCBI Taxonomy" id="1606541"/>
    <lineage>
        <taxon>Eukaryota</taxon>
        <taxon>Sar</taxon>
        <taxon>Stramenopiles</taxon>
        <taxon>Ochrophyta</taxon>
        <taxon>Bolidophyceae</taxon>
        <taxon>Parmales</taxon>
        <taxon>Triparmaceae</taxon>
        <taxon>Triparma</taxon>
    </lineage>
</organism>
<feature type="compositionally biased region" description="Basic and acidic residues" evidence="7">
    <location>
        <begin position="131"/>
        <end position="153"/>
    </location>
</feature>
<evidence type="ECO:0000256" key="5">
    <source>
        <dbReference type="ARBA" id="ARBA00023242"/>
    </source>
</evidence>
<evidence type="ECO:0000256" key="4">
    <source>
        <dbReference type="ARBA" id="ARBA00022833"/>
    </source>
</evidence>
<keyword evidence="5" id="KW-0539">Nucleus</keyword>
<accession>A0A9W7CA82</accession>
<evidence type="ECO:0000256" key="2">
    <source>
        <dbReference type="ARBA" id="ARBA00022723"/>
    </source>
</evidence>
<dbReference type="InterPro" id="IPR018957">
    <property type="entry name" value="Znf_C3HC4_RING-type"/>
</dbReference>
<feature type="region of interest" description="Disordered" evidence="7">
    <location>
        <begin position="131"/>
        <end position="157"/>
    </location>
</feature>
<keyword evidence="10" id="KW-1185">Reference proteome</keyword>
<dbReference type="Pfam" id="PF16207">
    <property type="entry name" value="RAWUL"/>
    <property type="match status" value="1"/>
</dbReference>
<evidence type="ECO:0000256" key="1">
    <source>
        <dbReference type="ARBA" id="ARBA00004123"/>
    </source>
</evidence>
<dbReference type="Gene3D" id="3.10.20.90">
    <property type="entry name" value="Phosphatidylinositol 3-kinase Catalytic Subunit, Chain A, domain 1"/>
    <property type="match status" value="1"/>
</dbReference>
<dbReference type="InterPro" id="IPR001841">
    <property type="entry name" value="Znf_RING"/>
</dbReference>
<dbReference type="EMBL" id="BRXY01000586">
    <property type="protein sequence ID" value="GMI02010.1"/>
    <property type="molecule type" value="Genomic_DNA"/>
</dbReference>
<dbReference type="AlphaFoldDB" id="A0A9W7CA82"/>
<comment type="caution">
    <text evidence="9">The sequence shown here is derived from an EMBL/GenBank/DDBJ whole genome shotgun (WGS) entry which is preliminary data.</text>
</comment>
<dbReference type="OrthoDB" id="1305878at2759"/>
<dbReference type="InterPro" id="IPR013083">
    <property type="entry name" value="Znf_RING/FYVE/PHD"/>
</dbReference>
<feature type="domain" description="RING-type" evidence="8">
    <location>
        <begin position="36"/>
        <end position="79"/>
    </location>
</feature>